<accession>A0ABW3FFF4</accession>
<name>A0ABW3FFF4_9HYPH</name>
<feature type="transmembrane region" description="Helical" evidence="6">
    <location>
        <begin position="249"/>
        <end position="269"/>
    </location>
</feature>
<keyword evidence="3 6" id="KW-0812">Transmembrane</keyword>
<dbReference type="SUPFAM" id="SSF103481">
    <property type="entry name" value="Multidrug resistance efflux transporter EmrE"/>
    <property type="match status" value="2"/>
</dbReference>
<dbReference type="Proteomes" id="UP001597101">
    <property type="component" value="Unassembled WGS sequence"/>
</dbReference>
<evidence type="ECO:0000256" key="4">
    <source>
        <dbReference type="ARBA" id="ARBA00022989"/>
    </source>
</evidence>
<evidence type="ECO:0000256" key="2">
    <source>
        <dbReference type="ARBA" id="ARBA00009853"/>
    </source>
</evidence>
<dbReference type="RefSeq" id="WP_377212171.1">
    <property type="nucleotide sequence ID" value="NZ_JBHTJV010000005.1"/>
</dbReference>
<keyword evidence="5 6" id="KW-0472">Membrane</keyword>
<feature type="transmembrane region" description="Helical" evidence="6">
    <location>
        <begin position="85"/>
        <end position="107"/>
    </location>
</feature>
<keyword evidence="4 6" id="KW-1133">Transmembrane helix</keyword>
<dbReference type="InterPro" id="IPR000620">
    <property type="entry name" value="EamA_dom"/>
</dbReference>
<evidence type="ECO:0000313" key="9">
    <source>
        <dbReference type="Proteomes" id="UP001597101"/>
    </source>
</evidence>
<comment type="similarity">
    <text evidence="2">Belongs to the drug/metabolite transporter (DMT) superfamily. 10 TMS drug/metabolite exporter (DME) (TC 2.A.7.3) family.</text>
</comment>
<feature type="transmembrane region" description="Helical" evidence="6">
    <location>
        <begin position="55"/>
        <end position="73"/>
    </location>
</feature>
<proteinExistence type="inferred from homology"/>
<evidence type="ECO:0000256" key="6">
    <source>
        <dbReference type="SAM" id="Phobius"/>
    </source>
</evidence>
<feature type="transmembrane region" description="Helical" evidence="6">
    <location>
        <begin position="138"/>
        <end position="156"/>
    </location>
</feature>
<evidence type="ECO:0000256" key="1">
    <source>
        <dbReference type="ARBA" id="ARBA00004141"/>
    </source>
</evidence>
<evidence type="ECO:0000259" key="7">
    <source>
        <dbReference type="Pfam" id="PF00892"/>
    </source>
</evidence>
<keyword evidence="9" id="KW-1185">Reference proteome</keyword>
<evidence type="ECO:0000256" key="5">
    <source>
        <dbReference type="ARBA" id="ARBA00023136"/>
    </source>
</evidence>
<comment type="caution">
    <text evidence="8">The sequence shown here is derived from an EMBL/GenBank/DDBJ whole genome shotgun (WGS) entry which is preliminary data.</text>
</comment>
<feature type="transmembrane region" description="Helical" evidence="6">
    <location>
        <begin position="192"/>
        <end position="209"/>
    </location>
</feature>
<feature type="domain" description="EamA" evidence="7">
    <location>
        <begin position="23"/>
        <end position="153"/>
    </location>
</feature>
<feature type="domain" description="EamA" evidence="7">
    <location>
        <begin position="163"/>
        <end position="292"/>
    </location>
</feature>
<feature type="transmembrane region" description="Helical" evidence="6">
    <location>
        <begin position="23"/>
        <end position="43"/>
    </location>
</feature>
<dbReference type="PANTHER" id="PTHR22911:SF6">
    <property type="entry name" value="SOLUTE CARRIER FAMILY 35 MEMBER G1"/>
    <property type="match status" value="1"/>
</dbReference>
<gene>
    <name evidence="8" type="ORF">ACFQ14_07835</name>
</gene>
<reference evidence="9" key="1">
    <citation type="journal article" date="2019" name="Int. J. Syst. Evol. Microbiol.">
        <title>The Global Catalogue of Microorganisms (GCM) 10K type strain sequencing project: providing services to taxonomists for standard genome sequencing and annotation.</title>
        <authorList>
            <consortium name="The Broad Institute Genomics Platform"/>
            <consortium name="The Broad Institute Genome Sequencing Center for Infectious Disease"/>
            <person name="Wu L."/>
            <person name="Ma J."/>
        </authorList>
    </citation>
    <scope>NUCLEOTIDE SEQUENCE [LARGE SCALE GENOMIC DNA]</scope>
    <source>
        <strain evidence="9">CCUG 60023</strain>
    </source>
</reference>
<evidence type="ECO:0000313" key="8">
    <source>
        <dbReference type="EMBL" id="MFD0916312.1"/>
    </source>
</evidence>
<dbReference type="PANTHER" id="PTHR22911">
    <property type="entry name" value="ACYL-MALONYL CONDENSING ENZYME-RELATED"/>
    <property type="match status" value="1"/>
</dbReference>
<dbReference type="InterPro" id="IPR037185">
    <property type="entry name" value="EmrE-like"/>
</dbReference>
<dbReference type="EMBL" id="JBHTJV010000005">
    <property type="protein sequence ID" value="MFD0916312.1"/>
    <property type="molecule type" value="Genomic_DNA"/>
</dbReference>
<protein>
    <submittedName>
        <fullName evidence="8">DMT family transporter</fullName>
    </submittedName>
</protein>
<dbReference type="Gene3D" id="1.10.3730.20">
    <property type="match status" value="2"/>
</dbReference>
<organism evidence="8 9">
    <name type="scientific">Pseudahrensia aquimaris</name>
    <dbReference type="NCBI Taxonomy" id="744461"/>
    <lineage>
        <taxon>Bacteria</taxon>
        <taxon>Pseudomonadati</taxon>
        <taxon>Pseudomonadota</taxon>
        <taxon>Alphaproteobacteria</taxon>
        <taxon>Hyphomicrobiales</taxon>
        <taxon>Ahrensiaceae</taxon>
        <taxon>Pseudahrensia</taxon>
    </lineage>
</organism>
<sequence length="313" mass="33993">MSLDTASTSLIARLRGSSGTVQGILWMIGSTLSFVAVTGIIRYLGSELPAAQSAFIRYAFGIFLVLPALIRIFRDRMPKDLFAKFAFRGFVHTFGVTLWFFAMARIPIAEVTAIGYVTPIFVTIGAAVFLGEKLRARRLFGVLMGLTGALIILRPGFQEISIGQFAQLAAGPLFATSYLMTKSFTGKTDSQTIVAMLTVFCTLFLFPLALIDWQPPSQHELIWLFITAICATIGHYCMTRALQAAPVSVTQPVTFLQLVWASTLGIVVFNEAVDPFVILGGMVIVGAATFISHREAKAARAPITPSSVETKSH</sequence>
<comment type="subcellular location">
    <subcellularLocation>
        <location evidence="1">Membrane</location>
        <topology evidence="1">Multi-pass membrane protein</topology>
    </subcellularLocation>
</comment>
<evidence type="ECO:0000256" key="3">
    <source>
        <dbReference type="ARBA" id="ARBA00022692"/>
    </source>
</evidence>
<feature type="transmembrane region" description="Helical" evidence="6">
    <location>
        <begin position="275"/>
        <end position="292"/>
    </location>
</feature>
<feature type="transmembrane region" description="Helical" evidence="6">
    <location>
        <begin position="113"/>
        <end position="131"/>
    </location>
</feature>
<feature type="transmembrane region" description="Helical" evidence="6">
    <location>
        <begin position="221"/>
        <end position="237"/>
    </location>
</feature>
<dbReference type="Pfam" id="PF00892">
    <property type="entry name" value="EamA"/>
    <property type="match status" value="2"/>
</dbReference>
<feature type="transmembrane region" description="Helical" evidence="6">
    <location>
        <begin position="162"/>
        <end position="180"/>
    </location>
</feature>